<evidence type="ECO:0000313" key="4">
    <source>
        <dbReference type="Proteomes" id="UP000671828"/>
    </source>
</evidence>
<evidence type="ECO:0000313" key="3">
    <source>
        <dbReference type="EMBL" id="QTR01975.1"/>
    </source>
</evidence>
<keyword evidence="5" id="KW-1185">Reference proteome</keyword>
<reference evidence="2 5" key="1">
    <citation type="submission" date="2021-01" db="EMBL/GenBank/DDBJ databases">
        <title>Sequencing the genomes of 1000 actinobacteria strains.</title>
        <authorList>
            <person name="Klenk H.-P."/>
        </authorList>
    </citation>
    <scope>NUCLEOTIDE SEQUENCE [LARGE SCALE GENOMIC DNA]</scope>
    <source>
        <strain evidence="2 5">DSM 44581</strain>
    </source>
</reference>
<evidence type="ECO:0000256" key="1">
    <source>
        <dbReference type="SAM" id="MobiDB-lite"/>
    </source>
</evidence>
<feature type="region of interest" description="Disordered" evidence="1">
    <location>
        <begin position="1"/>
        <end position="20"/>
    </location>
</feature>
<evidence type="ECO:0000313" key="5">
    <source>
        <dbReference type="Proteomes" id="UP001195724"/>
    </source>
</evidence>
<sequence length="173" mass="18463">MSPDTPAAAEDEKSEDDSITPAALHRITEELAGPEPLAASETLKRVWAGLCVARLLGLRLAASGLGALQGNAEAVEHQLAQDLRTTATFSGVPLRLPAPAAPLPLRPAEVEAALAALVGFSRAARRRMLASAGSAAQWHDERVLRHDSLVVGELEAAWLGRRRSYRVDRPPRT</sequence>
<dbReference type="Proteomes" id="UP000671828">
    <property type="component" value="Chromosome"/>
</dbReference>
<dbReference type="EMBL" id="JAFBCL010000001">
    <property type="protein sequence ID" value="MBM7813461.1"/>
    <property type="molecule type" value="Genomic_DNA"/>
</dbReference>
<organism evidence="3 4">
    <name type="scientific">Saccharothrix algeriensis</name>
    <dbReference type="NCBI Taxonomy" id="173560"/>
    <lineage>
        <taxon>Bacteria</taxon>
        <taxon>Bacillati</taxon>
        <taxon>Actinomycetota</taxon>
        <taxon>Actinomycetes</taxon>
        <taxon>Pseudonocardiales</taxon>
        <taxon>Pseudonocardiaceae</taxon>
        <taxon>Saccharothrix</taxon>
    </lineage>
</organism>
<accession>A0A8T8HTV6</accession>
<gene>
    <name evidence="3" type="ORF">J7S33_22395</name>
    <name evidence="2" type="ORF">JOE68_004326</name>
</gene>
<proteinExistence type="predicted"/>
<name>A0A8T8HTV6_9PSEU</name>
<reference evidence="3" key="2">
    <citation type="submission" date="2021-04" db="EMBL/GenBank/DDBJ databases">
        <title>Saccharothrix algeriensis WGS.</title>
        <authorList>
            <person name="Stuskova K."/>
            <person name="Hakalova E."/>
            <person name="Tebbal A.B."/>
            <person name="Eichmeier A."/>
        </authorList>
    </citation>
    <scope>NUCLEOTIDE SEQUENCE</scope>
    <source>
        <strain evidence="3">NRRL B-24137</strain>
    </source>
</reference>
<dbReference type="Proteomes" id="UP001195724">
    <property type="component" value="Unassembled WGS sequence"/>
</dbReference>
<dbReference type="EMBL" id="CP072788">
    <property type="protein sequence ID" value="QTR01975.1"/>
    <property type="molecule type" value="Genomic_DNA"/>
</dbReference>
<dbReference type="RefSeq" id="WP_204844091.1">
    <property type="nucleotide sequence ID" value="NZ_JAFBCL010000001.1"/>
</dbReference>
<dbReference type="AlphaFoldDB" id="A0A8T8HTV6"/>
<protein>
    <submittedName>
        <fullName evidence="3">Uncharacterized protein</fullName>
    </submittedName>
</protein>
<evidence type="ECO:0000313" key="2">
    <source>
        <dbReference type="EMBL" id="MBM7813461.1"/>
    </source>
</evidence>